<keyword evidence="5 6" id="KW-0472">Membrane</keyword>
<evidence type="ECO:0000256" key="2">
    <source>
        <dbReference type="ARBA" id="ARBA00022475"/>
    </source>
</evidence>
<dbReference type="GO" id="GO:0022857">
    <property type="term" value="F:transmembrane transporter activity"/>
    <property type="evidence" value="ECO:0007669"/>
    <property type="project" value="InterPro"/>
</dbReference>
<comment type="subcellular location">
    <subcellularLocation>
        <location evidence="1">Cell membrane</location>
        <topology evidence="1">Multi-pass membrane protein</topology>
    </subcellularLocation>
</comment>
<dbReference type="EMBL" id="AP025523">
    <property type="protein sequence ID" value="BDE05310.1"/>
    <property type="molecule type" value="Genomic_DNA"/>
</dbReference>
<protein>
    <submittedName>
        <fullName evidence="7">ABC transporter permease</fullName>
    </submittedName>
</protein>
<feature type="transmembrane region" description="Helical" evidence="6">
    <location>
        <begin position="28"/>
        <end position="49"/>
    </location>
</feature>
<feature type="transmembrane region" description="Helical" evidence="6">
    <location>
        <begin position="317"/>
        <end position="336"/>
    </location>
</feature>
<dbReference type="PANTHER" id="PTHR32196:SF72">
    <property type="entry name" value="RIBOSE IMPORT PERMEASE PROTEIN RBSC"/>
    <property type="match status" value="1"/>
</dbReference>
<keyword evidence="8" id="KW-1185">Reference proteome</keyword>
<keyword evidence="4 6" id="KW-1133">Transmembrane helix</keyword>
<evidence type="ECO:0000256" key="6">
    <source>
        <dbReference type="SAM" id="Phobius"/>
    </source>
</evidence>
<dbReference type="AlphaFoldDB" id="A0AAN2C870"/>
<dbReference type="Pfam" id="PF02653">
    <property type="entry name" value="BPD_transp_2"/>
    <property type="match status" value="1"/>
</dbReference>
<dbReference type="KEGG" id="vab:WPS_05860"/>
<evidence type="ECO:0000256" key="4">
    <source>
        <dbReference type="ARBA" id="ARBA00022989"/>
    </source>
</evidence>
<dbReference type="InterPro" id="IPR001851">
    <property type="entry name" value="ABC_transp_permease"/>
</dbReference>
<dbReference type="GO" id="GO:0005886">
    <property type="term" value="C:plasma membrane"/>
    <property type="evidence" value="ECO:0007669"/>
    <property type="project" value="UniProtKB-SubCell"/>
</dbReference>
<evidence type="ECO:0000313" key="7">
    <source>
        <dbReference type="EMBL" id="BDE05310.1"/>
    </source>
</evidence>
<feature type="transmembrane region" description="Helical" evidence="6">
    <location>
        <begin position="109"/>
        <end position="128"/>
    </location>
</feature>
<keyword evidence="2" id="KW-1003">Cell membrane</keyword>
<proteinExistence type="predicted"/>
<dbReference type="CDD" id="cd06579">
    <property type="entry name" value="TM_PBP1_transp_AraH_like"/>
    <property type="match status" value="1"/>
</dbReference>
<accession>A0AAN2C870</accession>
<feature type="transmembrane region" description="Helical" evidence="6">
    <location>
        <begin position="292"/>
        <end position="311"/>
    </location>
</feature>
<feature type="transmembrane region" description="Helical" evidence="6">
    <location>
        <begin position="69"/>
        <end position="97"/>
    </location>
</feature>
<dbReference type="PANTHER" id="PTHR32196">
    <property type="entry name" value="ABC TRANSPORTER PERMEASE PROTEIN YPHD-RELATED-RELATED"/>
    <property type="match status" value="1"/>
</dbReference>
<evidence type="ECO:0000313" key="8">
    <source>
        <dbReference type="Proteomes" id="UP001317532"/>
    </source>
</evidence>
<organism evidence="7 8">
    <name type="scientific">Vulcanimicrobium alpinum</name>
    <dbReference type="NCBI Taxonomy" id="3016050"/>
    <lineage>
        <taxon>Bacteria</taxon>
        <taxon>Bacillati</taxon>
        <taxon>Vulcanimicrobiota</taxon>
        <taxon>Vulcanimicrobiia</taxon>
        <taxon>Vulcanimicrobiales</taxon>
        <taxon>Vulcanimicrobiaceae</taxon>
        <taxon>Vulcanimicrobium</taxon>
    </lineage>
</organism>
<feature type="transmembrane region" description="Helical" evidence="6">
    <location>
        <begin position="195"/>
        <end position="217"/>
    </location>
</feature>
<dbReference type="Proteomes" id="UP001317532">
    <property type="component" value="Chromosome"/>
</dbReference>
<gene>
    <name evidence="7" type="ORF">WPS_05860</name>
</gene>
<keyword evidence="3 6" id="KW-0812">Transmembrane</keyword>
<evidence type="ECO:0000256" key="5">
    <source>
        <dbReference type="ARBA" id="ARBA00023136"/>
    </source>
</evidence>
<evidence type="ECO:0000256" key="1">
    <source>
        <dbReference type="ARBA" id="ARBA00004651"/>
    </source>
</evidence>
<evidence type="ECO:0000256" key="3">
    <source>
        <dbReference type="ARBA" id="ARBA00022692"/>
    </source>
</evidence>
<name>A0AAN2C870_UNVUL</name>
<dbReference type="RefSeq" id="WP_317996362.1">
    <property type="nucleotide sequence ID" value="NZ_AP025523.1"/>
</dbReference>
<sequence length="344" mass="35509">MTDVKAVMDARAGDAVAKKRREATLRNGGLAIGFVVLVFAVNALTHGAFLTAGNLTNVLRQITVNAIMAVGQTFVIITAGIDLSVGSIVGLGGVVAALTANALHLPAPLAFVVTLLAALAVGSAAGWINALPVVKLGLPPFITTLAMMQVARGLAYILAHGQPIPLNDSDPFTWLGTGTFFSVPGFTGIPYQVVVMLIVVFAFALLLGRTVFGRYVLALGGNEEAARLAGVNTSRMKTLVYVISGGLSALAGLVLMSRFASGGPQTGTGYELQAIAAVVVGGTSLMGGRGTIVGTFFGALLIGVLNNVMNLLNIESYTQMIVLGIVILLALVLDALRKRWVASH</sequence>
<feature type="transmembrane region" description="Helical" evidence="6">
    <location>
        <begin position="238"/>
        <end position="256"/>
    </location>
</feature>
<reference evidence="7 8" key="1">
    <citation type="journal article" date="2022" name="ISME Commun">
        <title>Vulcanimicrobium alpinus gen. nov. sp. nov., the first cultivated representative of the candidate phylum 'Eremiobacterota', is a metabolically versatile aerobic anoxygenic phototroph.</title>
        <authorList>
            <person name="Yabe S."/>
            <person name="Muto K."/>
            <person name="Abe K."/>
            <person name="Yokota A."/>
            <person name="Staudigel H."/>
            <person name="Tebo B.M."/>
        </authorList>
    </citation>
    <scope>NUCLEOTIDE SEQUENCE [LARGE SCALE GENOMIC DNA]</scope>
    <source>
        <strain evidence="7 8">WC8-2</strain>
    </source>
</reference>